<protein>
    <submittedName>
        <fullName evidence="3">TrkA family potassium uptake protein</fullName>
    </submittedName>
</protein>
<feature type="domain" description="RCK C-terminal" evidence="2">
    <location>
        <begin position="135"/>
        <end position="211"/>
    </location>
</feature>
<dbReference type="PANTHER" id="PTHR43833">
    <property type="entry name" value="POTASSIUM CHANNEL PROTEIN 2-RELATED-RELATED"/>
    <property type="match status" value="1"/>
</dbReference>
<name>A0A7C4FD37_9CREN</name>
<comment type="caution">
    <text evidence="3">The sequence shown here is derived from an EMBL/GenBank/DDBJ whole genome shotgun (WGS) entry which is preliminary data.</text>
</comment>
<proteinExistence type="predicted"/>
<reference evidence="3" key="1">
    <citation type="journal article" date="2020" name="mSystems">
        <title>Genome- and Community-Level Interaction Insights into Carbon Utilization and Element Cycling Functions of Hydrothermarchaeota in Hydrothermal Sediment.</title>
        <authorList>
            <person name="Zhou Z."/>
            <person name="Liu Y."/>
            <person name="Xu W."/>
            <person name="Pan J."/>
            <person name="Luo Z.H."/>
            <person name="Li M."/>
        </authorList>
    </citation>
    <scope>NUCLEOTIDE SEQUENCE [LARGE SCALE GENOMIC DNA]</scope>
    <source>
        <strain evidence="3">SpSt-732</strain>
    </source>
</reference>
<dbReference type="GO" id="GO:0008324">
    <property type="term" value="F:monoatomic cation transmembrane transporter activity"/>
    <property type="evidence" value="ECO:0007669"/>
    <property type="project" value="InterPro"/>
</dbReference>
<feature type="domain" description="RCK N-terminal" evidence="1">
    <location>
        <begin position="1"/>
        <end position="120"/>
    </location>
</feature>
<dbReference type="Pfam" id="PF02254">
    <property type="entry name" value="TrkA_N"/>
    <property type="match status" value="1"/>
</dbReference>
<evidence type="ECO:0000259" key="2">
    <source>
        <dbReference type="PROSITE" id="PS51202"/>
    </source>
</evidence>
<dbReference type="PROSITE" id="PS51201">
    <property type="entry name" value="RCK_N"/>
    <property type="match status" value="1"/>
</dbReference>
<dbReference type="InterPro" id="IPR006037">
    <property type="entry name" value="RCK_C"/>
</dbReference>
<organism evidence="3">
    <name type="scientific">Ignisphaera aggregans</name>
    <dbReference type="NCBI Taxonomy" id="334771"/>
    <lineage>
        <taxon>Archaea</taxon>
        <taxon>Thermoproteota</taxon>
        <taxon>Thermoprotei</taxon>
        <taxon>Desulfurococcales</taxon>
        <taxon>Desulfurococcaceae</taxon>
        <taxon>Ignisphaera</taxon>
    </lineage>
</organism>
<dbReference type="InterPro" id="IPR036721">
    <property type="entry name" value="RCK_C_sf"/>
</dbReference>
<accession>A0A7C4FD37</accession>
<dbReference type="Gene3D" id="3.30.70.1450">
    <property type="entry name" value="Regulator of K+ conductance, C-terminal domain"/>
    <property type="match status" value="1"/>
</dbReference>
<dbReference type="SUPFAM" id="SSF51735">
    <property type="entry name" value="NAD(P)-binding Rossmann-fold domains"/>
    <property type="match status" value="1"/>
</dbReference>
<sequence>MRFLIIGSAKDVLELLHILRKSPFDRREFIVLTDNQKDVELITREIDIAVFSGDLFDENLYLEAGLKNVDVIVAMHENDMVNVFASMLAKEYNLPKIIAVVNNKTVAKILRSRSVTEWVIERSSNIGEKIRNYVLGFDLIEFGDNAFIMGKAENLTKLIGKAIKELESEGVKVMAIVRDNVLLELKEDTVIKNVDVVALFGPKERVFKLLL</sequence>
<dbReference type="EMBL" id="DTFF01000013">
    <property type="protein sequence ID" value="HGI87104.1"/>
    <property type="molecule type" value="Genomic_DNA"/>
</dbReference>
<dbReference type="InterPro" id="IPR050721">
    <property type="entry name" value="Trk_Ktr_HKT_K-transport"/>
</dbReference>
<evidence type="ECO:0000259" key="1">
    <source>
        <dbReference type="PROSITE" id="PS51201"/>
    </source>
</evidence>
<gene>
    <name evidence="3" type="ORF">ENV14_01705</name>
</gene>
<dbReference type="InterPro" id="IPR003148">
    <property type="entry name" value="RCK_N"/>
</dbReference>
<dbReference type="AlphaFoldDB" id="A0A7C4FD37"/>
<evidence type="ECO:0000313" key="3">
    <source>
        <dbReference type="EMBL" id="HGI87104.1"/>
    </source>
</evidence>
<dbReference type="PROSITE" id="PS51202">
    <property type="entry name" value="RCK_C"/>
    <property type="match status" value="1"/>
</dbReference>
<dbReference type="InterPro" id="IPR036291">
    <property type="entry name" value="NAD(P)-bd_dom_sf"/>
</dbReference>
<dbReference type="Gene3D" id="3.40.50.720">
    <property type="entry name" value="NAD(P)-binding Rossmann-like Domain"/>
    <property type="match status" value="1"/>
</dbReference>
<dbReference type="SUPFAM" id="SSF116726">
    <property type="entry name" value="TrkA C-terminal domain-like"/>
    <property type="match status" value="1"/>
</dbReference>
<dbReference type="Pfam" id="PF02080">
    <property type="entry name" value="TrkA_C"/>
    <property type="match status" value="1"/>
</dbReference>
<dbReference type="GO" id="GO:0006813">
    <property type="term" value="P:potassium ion transport"/>
    <property type="evidence" value="ECO:0007669"/>
    <property type="project" value="InterPro"/>
</dbReference>